<reference evidence="3" key="2">
    <citation type="submission" date="2015-01" db="EMBL/GenBank/DDBJ databases">
        <title>Evolutionary Origins and Diversification of the Mycorrhizal Mutualists.</title>
        <authorList>
            <consortium name="DOE Joint Genome Institute"/>
            <consortium name="Mycorrhizal Genomics Consortium"/>
            <person name="Kohler A."/>
            <person name="Kuo A."/>
            <person name="Nagy L.G."/>
            <person name="Floudas D."/>
            <person name="Copeland A."/>
            <person name="Barry K.W."/>
            <person name="Cichocki N."/>
            <person name="Veneault-Fourrey C."/>
            <person name="LaButti K."/>
            <person name="Lindquist E.A."/>
            <person name="Lipzen A."/>
            <person name="Lundell T."/>
            <person name="Morin E."/>
            <person name="Murat C."/>
            <person name="Riley R."/>
            <person name="Ohm R."/>
            <person name="Sun H."/>
            <person name="Tunlid A."/>
            <person name="Henrissat B."/>
            <person name="Grigoriev I.V."/>
            <person name="Hibbett D.S."/>
            <person name="Martin F."/>
        </authorList>
    </citation>
    <scope>NUCLEOTIDE SEQUENCE [LARGE SCALE GENOMIC DNA]</scope>
    <source>
        <strain evidence="3">h7</strain>
    </source>
</reference>
<name>A0A0C3C5A3_HEBCY</name>
<dbReference type="STRING" id="686832.A0A0C3C5A3"/>
<feature type="chain" id="PRO_5002162123" evidence="1">
    <location>
        <begin position="20"/>
        <end position="198"/>
    </location>
</feature>
<dbReference type="Proteomes" id="UP000053424">
    <property type="component" value="Unassembled WGS sequence"/>
</dbReference>
<dbReference type="AlphaFoldDB" id="A0A0C3C5A3"/>
<protein>
    <submittedName>
        <fullName evidence="2">Uncharacterized protein</fullName>
    </submittedName>
</protein>
<keyword evidence="1" id="KW-0732">Signal</keyword>
<gene>
    <name evidence="2" type="ORF">M413DRAFT_191155</name>
</gene>
<dbReference type="PANTHER" id="PTHR35605:SF1">
    <property type="entry name" value="ECP2 EFFECTOR PROTEIN DOMAIN-CONTAINING PROTEIN-RELATED"/>
    <property type="match status" value="1"/>
</dbReference>
<evidence type="ECO:0000313" key="3">
    <source>
        <dbReference type="Proteomes" id="UP000053424"/>
    </source>
</evidence>
<dbReference type="PANTHER" id="PTHR35605">
    <property type="entry name" value="ECP2 EFFECTOR PROTEIN DOMAIN-CONTAINING PROTEIN-RELATED"/>
    <property type="match status" value="1"/>
</dbReference>
<accession>A0A0C3C5A3</accession>
<organism evidence="2 3">
    <name type="scientific">Hebeloma cylindrosporum</name>
    <dbReference type="NCBI Taxonomy" id="76867"/>
    <lineage>
        <taxon>Eukaryota</taxon>
        <taxon>Fungi</taxon>
        <taxon>Dikarya</taxon>
        <taxon>Basidiomycota</taxon>
        <taxon>Agaricomycotina</taxon>
        <taxon>Agaricomycetes</taxon>
        <taxon>Agaricomycetidae</taxon>
        <taxon>Agaricales</taxon>
        <taxon>Agaricineae</taxon>
        <taxon>Hymenogastraceae</taxon>
        <taxon>Hebeloma</taxon>
    </lineage>
</organism>
<sequence>MKLSILVLTVPVLASFAAATRMAAHEFKLVPITYVGPITPGGPNFTITGTPKQIYDQIIALNPKYDVAAFNLEKRDFISLAERSPTRVACNVERGAAQDQIVQGIAAIINLGPGSCYLGPKPACTRLYCSQNSAIYFCNDNTHAIGPSCDYLGYGMTQDILNQCSICGGSCALSGQAWDEDNYNVIVGGSNNFGEGYC</sequence>
<feature type="signal peptide" evidence="1">
    <location>
        <begin position="1"/>
        <end position="19"/>
    </location>
</feature>
<evidence type="ECO:0000313" key="2">
    <source>
        <dbReference type="EMBL" id="KIM39434.1"/>
    </source>
</evidence>
<proteinExistence type="predicted"/>
<keyword evidence="3" id="KW-1185">Reference proteome</keyword>
<reference evidence="2 3" key="1">
    <citation type="submission" date="2014-04" db="EMBL/GenBank/DDBJ databases">
        <authorList>
            <consortium name="DOE Joint Genome Institute"/>
            <person name="Kuo A."/>
            <person name="Gay G."/>
            <person name="Dore J."/>
            <person name="Kohler A."/>
            <person name="Nagy L.G."/>
            <person name="Floudas D."/>
            <person name="Copeland A."/>
            <person name="Barry K.W."/>
            <person name="Cichocki N."/>
            <person name="Veneault-Fourrey C."/>
            <person name="LaButti K."/>
            <person name="Lindquist E.A."/>
            <person name="Lipzen A."/>
            <person name="Lundell T."/>
            <person name="Morin E."/>
            <person name="Murat C."/>
            <person name="Sun H."/>
            <person name="Tunlid A."/>
            <person name="Henrissat B."/>
            <person name="Grigoriev I.V."/>
            <person name="Hibbett D.S."/>
            <person name="Martin F."/>
            <person name="Nordberg H.P."/>
            <person name="Cantor M.N."/>
            <person name="Hua S.X."/>
        </authorList>
    </citation>
    <scope>NUCLEOTIDE SEQUENCE [LARGE SCALE GENOMIC DNA]</scope>
    <source>
        <strain evidence="3">h7</strain>
    </source>
</reference>
<dbReference type="OrthoDB" id="2951647at2759"/>
<dbReference type="HOGENOM" id="CLU_1441683_0_0_1"/>
<dbReference type="EMBL" id="KN831785">
    <property type="protein sequence ID" value="KIM39434.1"/>
    <property type="molecule type" value="Genomic_DNA"/>
</dbReference>
<evidence type="ECO:0000256" key="1">
    <source>
        <dbReference type="SAM" id="SignalP"/>
    </source>
</evidence>